<keyword evidence="3" id="KW-0804">Transcription</keyword>
<dbReference type="GO" id="GO:0005634">
    <property type="term" value="C:nucleus"/>
    <property type="evidence" value="ECO:0007669"/>
    <property type="project" value="UniProtKB-SubCell"/>
</dbReference>
<keyword evidence="1 3" id="KW-0539">Nucleus</keyword>
<comment type="subcellular location">
    <subcellularLocation>
        <location evidence="3">Nucleus</location>
    </subcellularLocation>
</comment>
<dbReference type="Pfam" id="PF08879">
    <property type="entry name" value="WRC"/>
    <property type="match status" value="1"/>
</dbReference>
<evidence type="ECO:0000256" key="4">
    <source>
        <dbReference type="SAM" id="MobiDB-lite"/>
    </source>
</evidence>
<evidence type="ECO:0000256" key="2">
    <source>
        <dbReference type="PROSITE-ProRule" id="PRU01002"/>
    </source>
</evidence>
<keyword evidence="3" id="KW-0805">Transcription regulation</keyword>
<dbReference type="AlphaFoldDB" id="A0AAW2BQA1"/>
<feature type="domain" description="WRC" evidence="5">
    <location>
        <begin position="44"/>
        <end position="80"/>
    </location>
</feature>
<proteinExistence type="inferred from homology"/>
<dbReference type="PROSITE" id="PS51667">
    <property type="entry name" value="WRC"/>
    <property type="match status" value="1"/>
</dbReference>
<name>A0AAW2BQA1_9ROSI</name>
<feature type="compositionally biased region" description="Polar residues" evidence="4">
    <location>
        <begin position="9"/>
        <end position="20"/>
    </location>
</feature>
<reference evidence="6 7" key="1">
    <citation type="submission" date="2024-01" db="EMBL/GenBank/DDBJ databases">
        <title>A telomere-to-telomere, gap-free genome of sweet tea (Lithocarpus litseifolius).</title>
        <authorList>
            <person name="Zhou J."/>
        </authorList>
    </citation>
    <scope>NUCLEOTIDE SEQUENCE [LARGE SCALE GENOMIC DNA]</scope>
    <source>
        <strain evidence="6">Zhou-2022a</strain>
        <tissue evidence="6">Leaf</tissue>
    </source>
</reference>
<organism evidence="6 7">
    <name type="scientific">Lithocarpus litseifolius</name>
    <dbReference type="NCBI Taxonomy" id="425828"/>
    <lineage>
        <taxon>Eukaryota</taxon>
        <taxon>Viridiplantae</taxon>
        <taxon>Streptophyta</taxon>
        <taxon>Embryophyta</taxon>
        <taxon>Tracheophyta</taxon>
        <taxon>Spermatophyta</taxon>
        <taxon>Magnoliopsida</taxon>
        <taxon>eudicotyledons</taxon>
        <taxon>Gunneridae</taxon>
        <taxon>Pentapetalae</taxon>
        <taxon>rosids</taxon>
        <taxon>fabids</taxon>
        <taxon>Fagales</taxon>
        <taxon>Fagaceae</taxon>
        <taxon>Lithocarpus</taxon>
    </lineage>
</organism>
<protein>
    <recommendedName>
        <fullName evidence="3">Growth-regulating factor</fullName>
    </recommendedName>
</protein>
<comment type="caution">
    <text evidence="2">Lacks conserved residue(s) required for the propagation of feature annotation.</text>
</comment>
<evidence type="ECO:0000256" key="1">
    <source>
        <dbReference type="ARBA" id="ARBA00023242"/>
    </source>
</evidence>
<keyword evidence="3" id="KW-0010">Activator</keyword>
<comment type="caution">
    <text evidence="6">The sequence shown here is derived from an EMBL/GenBank/DDBJ whole genome shotgun (WGS) entry which is preliminary data.</text>
</comment>
<dbReference type="GO" id="GO:0032502">
    <property type="term" value="P:developmental process"/>
    <property type="evidence" value="ECO:0007669"/>
    <property type="project" value="InterPro"/>
</dbReference>
<sequence length="80" mass="9113">MKSSRKRANNINIGTSTGLDFSPKSVLQVQGCSGSCFGDRNGNELEPRRCRRTDGKKWRCSRDVVPDQKYYEQHIHRGAK</sequence>
<dbReference type="EMBL" id="JAZDWU010000010">
    <property type="protein sequence ID" value="KAK9988179.1"/>
    <property type="molecule type" value="Genomic_DNA"/>
</dbReference>
<dbReference type="InterPro" id="IPR014977">
    <property type="entry name" value="WRC_dom"/>
</dbReference>
<accession>A0AAW2BQA1</accession>
<gene>
    <name evidence="6" type="ORF">SO802_028418</name>
</gene>
<dbReference type="PANTHER" id="PTHR31602">
    <property type="entry name" value="GROWTH-REGULATING FACTOR 5"/>
    <property type="match status" value="1"/>
</dbReference>
<feature type="region of interest" description="Disordered" evidence="4">
    <location>
        <begin position="1"/>
        <end position="20"/>
    </location>
</feature>
<dbReference type="PANTHER" id="PTHR31602:SF81">
    <property type="entry name" value="GROWTH-REGULATING FACTOR 9"/>
    <property type="match status" value="1"/>
</dbReference>
<dbReference type="GO" id="GO:0006351">
    <property type="term" value="P:DNA-templated transcription"/>
    <property type="evidence" value="ECO:0007669"/>
    <property type="project" value="UniProtKB-UniRule"/>
</dbReference>
<evidence type="ECO:0000313" key="6">
    <source>
        <dbReference type="EMBL" id="KAK9988179.1"/>
    </source>
</evidence>
<dbReference type="InterPro" id="IPR031137">
    <property type="entry name" value="GRF"/>
</dbReference>
<dbReference type="Proteomes" id="UP001459277">
    <property type="component" value="Unassembled WGS sequence"/>
</dbReference>
<comment type="similarity">
    <text evidence="3">Belongs to the GRF family.</text>
</comment>
<evidence type="ECO:0000313" key="7">
    <source>
        <dbReference type="Proteomes" id="UP001459277"/>
    </source>
</evidence>
<dbReference type="GO" id="GO:0005524">
    <property type="term" value="F:ATP binding"/>
    <property type="evidence" value="ECO:0007669"/>
    <property type="project" value="UniProtKB-UniRule"/>
</dbReference>
<keyword evidence="7" id="KW-1185">Reference proteome</keyword>
<comment type="domain">
    <text evidence="3">The QLQ domain and WRC domain may be involved in protein-protein interaction and DNA-binding, respectively.</text>
</comment>
<comment type="function">
    <text evidence="3">Transcription activator.</text>
</comment>
<evidence type="ECO:0000256" key="3">
    <source>
        <dbReference type="RuleBase" id="RU367127"/>
    </source>
</evidence>
<evidence type="ECO:0000259" key="5">
    <source>
        <dbReference type="PROSITE" id="PS51667"/>
    </source>
</evidence>